<organism evidence="11 12">
    <name type="scientific">Geovibrio thiophilus</name>
    <dbReference type="NCBI Taxonomy" id="139438"/>
    <lineage>
        <taxon>Bacteria</taxon>
        <taxon>Pseudomonadati</taxon>
        <taxon>Deferribacterota</taxon>
        <taxon>Deferribacteres</taxon>
        <taxon>Deferribacterales</taxon>
        <taxon>Geovibrionaceae</taxon>
        <taxon>Geovibrio</taxon>
    </lineage>
</organism>
<keyword evidence="6 9" id="KW-0812">Transmembrane</keyword>
<keyword evidence="7 9" id="KW-1133">Transmembrane helix</keyword>
<accession>A0A410JZC8</accession>
<dbReference type="PANTHER" id="PTHR30576:SF4">
    <property type="entry name" value="UNDECAPRENYL-PHOSPHATE GALACTOSE PHOSPHOTRANSFERASE"/>
    <property type="match status" value="1"/>
</dbReference>
<evidence type="ECO:0000256" key="9">
    <source>
        <dbReference type="SAM" id="Phobius"/>
    </source>
</evidence>
<dbReference type="GO" id="GO:0016780">
    <property type="term" value="F:phosphotransferase activity, for other substituted phosphate groups"/>
    <property type="evidence" value="ECO:0007669"/>
    <property type="project" value="TreeGrafter"/>
</dbReference>
<dbReference type="InterPro" id="IPR003362">
    <property type="entry name" value="Bact_transf"/>
</dbReference>
<evidence type="ECO:0000313" key="11">
    <source>
        <dbReference type="EMBL" id="QAR33524.1"/>
    </source>
</evidence>
<keyword evidence="12" id="KW-1185">Reference proteome</keyword>
<sequence>MRWMFTPAVILTDLLTYYLTLEAAVVSRSIVDILFPEVTRFGFSFTYFAGIWWMPLILLSVIAYKGLYTRRLTTFDETRGLISAVTFSLVLIFAIVSVGKMTDMVSRLTLVFIWFYGILLFPVARRIGKRLLFSLGLGTEKIIIAGTGESAAEAAAALLGEKGYGYKLKGFYPVSACDAETIKVRGTSYPVLGGDIEKLLDDASAVVFVEDEMNPDEITSLTTCVRRKVGKIITVPEPGRAAMMNSEFHYLFNNKLFILKSKNNLASVANKAAKRAFDIVFTLLVLPFAGLIIITAAVAIRLESGGSPFYSHKRVGRGGKVIGVLKMRSMYKDADVRLKDILDSDPVKRAEWETSFKLKDDPRVTKVGRFIRKTSIDEMPQFINVLRGDMSVVGPRPIIRTELDEYYGKDGEYYCMVRPGITGIWQVSGRSDTDYTFRVGLDSWYVMNWSIWLDIMIILKTVKAVIKKEGAY</sequence>
<dbReference type="InterPro" id="IPR017475">
    <property type="entry name" value="EPS_sugar_tfrase"/>
</dbReference>
<dbReference type="NCBIfam" id="TIGR03025">
    <property type="entry name" value="EPS_sugtrans"/>
    <property type="match status" value="1"/>
</dbReference>
<reference evidence="11 12" key="1">
    <citation type="submission" date="2019-01" db="EMBL/GenBank/DDBJ databases">
        <title>Geovibrio thiophilus DSM 11263, complete genome.</title>
        <authorList>
            <person name="Spring S."/>
            <person name="Bunk B."/>
            <person name="Sproer C."/>
        </authorList>
    </citation>
    <scope>NUCLEOTIDE SEQUENCE [LARGE SCALE GENOMIC DNA]</scope>
    <source>
        <strain evidence="11 12">DSM 11263</strain>
    </source>
</reference>
<evidence type="ECO:0000256" key="1">
    <source>
        <dbReference type="ARBA" id="ARBA00004141"/>
    </source>
</evidence>
<feature type="transmembrane region" description="Helical" evidence="9">
    <location>
        <begin position="80"/>
        <end position="98"/>
    </location>
</feature>
<dbReference type="EMBL" id="CP035108">
    <property type="protein sequence ID" value="QAR33524.1"/>
    <property type="molecule type" value="Genomic_DNA"/>
</dbReference>
<feature type="transmembrane region" description="Helical" evidence="9">
    <location>
        <begin position="104"/>
        <end position="124"/>
    </location>
</feature>
<feature type="domain" description="Bacterial sugar transferase" evidence="10">
    <location>
        <begin position="274"/>
        <end position="467"/>
    </location>
</feature>
<evidence type="ECO:0000313" key="12">
    <source>
        <dbReference type="Proteomes" id="UP000287502"/>
    </source>
</evidence>
<evidence type="ECO:0000256" key="3">
    <source>
        <dbReference type="ARBA" id="ARBA00006464"/>
    </source>
</evidence>
<name>A0A410JZC8_9BACT</name>
<protein>
    <submittedName>
        <fullName evidence="11">Exopolysaccharide biosynthesis polyprenyl glycosylphosphotransferase</fullName>
    </submittedName>
</protein>
<comment type="similarity">
    <text evidence="3">Belongs to the bacterial sugar transferase family.</text>
</comment>
<evidence type="ECO:0000256" key="6">
    <source>
        <dbReference type="ARBA" id="ARBA00022692"/>
    </source>
</evidence>
<dbReference type="RefSeq" id="WP_128466810.1">
    <property type="nucleotide sequence ID" value="NZ_CP035108.1"/>
</dbReference>
<dbReference type="OrthoDB" id="9808602at2"/>
<dbReference type="Pfam" id="PF02397">
    <property type="entry name" value="Bac_transf"/>
    <property type="match status" value="1"/>
</dbReference>
<dbReference type="GO" id="GO:0005886">
    <property type="term" value="C:plasma membrane"/>
    <property type="evidence" value="ECO:0007669"/>
    <property type="project" value="UniProtKB-SubCell"/>
</dbReference>
<evidence type="ECO:0000256" key="8">
    <source>
        <dbReference type="ARBA" id="ARBA00023136"/>
    </source>
</evidence>
<evidence type="ECO:0000256" key="7">
    <source>
        <dbReference type="ARBA" id="ARBA00022989"/>
    </source>
</evidence>
<feature type="transmembrane region" description="Helical" evidence="9">
    <location>
        <begin position="47"/>
        <end position="68"/>
    </location>
</feature>
<evidence type="ECO:0000256" key="2">
    <source>
        <dbReference type="ARBA" id="ARBA00004236"/>
    </source>
</evidence>
<gene>
    <name evidence="11" type="ORF">EP073_08955</name>
</gene>
<dbReference type="AlphaFoldDB" id="A0A410JZC8"/>
<dbReference type="Proteomes" id="UP000287502">
    <property type="component" value="Chromosome"/>
</dbReference>
<comment type="subcellular location">
    <subcellularLocation>
        <location evidence="2">Cell membrane</location>
    </subcellularLocation>
    <subcellularLocation>
        <location evidence="1">Membrane</location>
        <topology evidence="1">Multi-pass membrane protein</topology>
    </subcellularLocation>
</comment>
<keyword evidence="8 9" id="KW-0472">Membrane</keyword>
<feature type="transmembrane region" description="Helical" evidence="9">
    <location>
        <begin position="279"/>
        <end position="300"/>
    </location>
</feature>
<keyword evidence="5 11" id="KW-0808">Transferase</keyword>
<proteinExistence type="inferred from homology"/>
<evidence type="ECO:0000259" key="10">
    <source>
        <dbReference type="Pfam" id="PF02397"/>
    </source>
</evidence>
<evidence type="ECO:0000256" key="4">
    <source>
        <dbReference type="ARBA" id="ARBA00022475"/>
    </source>
</evidence>
<keyword evidence="4" id="KW-1003">Cell membrane</keyword>
<dbReference type="KEGG" id="gtl:EP073_08955"/>
<dbReference type="PANTHER" id="PTHR30576">
    <property type="entry name" value="COLANIC BIOSYNTHESIS UDP-GLUCOSE LIPID CARRIER TRANSFERASE"/>
    <property type="match status" value="1"/>
</dbReference>
<evidence type="ECO:0000256" key="5">
    <source>
        <dbReference type="ARBA" id="ARBA00022679"/>
    </source>
</evidence>